<organism evidence="1 2">
    <name type="scientific">Agaribacter marinus</name>
    <dbReference type="NCBI Taxonomy" id="1431249"/>
    <lineage>
        <taxon>Bacteria</taxon>
        <taxon>Pseudomonadati</taxon>
        <taxon>Pseudomonadota</taxon>
        <taxon>Gammaproteobacteria</taxon>
        <taxon>Alteromonadales</taxon>
        <taxon>Alteromonadaceae</taxon>
        <taxon>Agaribacter</taxon>
    </lineage>
</organism>
<dbReference type="AlphaFoldDB" id="A0AA37SXN2"/>
<comment type="caution">
    <text evidence="1">The sequence shown here is derived from an EMBL/GenBank/DDBJ whole genome shotgun (WGS) entry which is preliminary data.</text>
</comment>
<accession>A0AA37SXN2</accession>
<evidence type="ECO:0000313" key="1">
    <source>
        <dbReference type="EMBL" id="GLR71788.1"/>
    </source>
</evidence>
<evidence type="ECO:0000313" key="2">
    <source>
        <dbReference type="Proteomes" id="UP001156601"/>
    </source>
</evidence>
<reference evidence="1" key="2">
    <citation type="submission" date="2023-01" db="EMBL/GenBank/DDBJ databases">
        <title>Draft genome sequence of Agaribacter marinus strain NBRC 110023.</title>
        <authorList>
            <person name="Sun Q."/>
            <person name="Mori K."/>
        </authorList>
    </citation>
    <scope>NUCLEOTIDE SEQUENCE</scope>
    <source>
        <strain evidence="1">NBRC 110023</strain>
    </source>
</reference>
<protein>
    <submittedName>
        <fullName evidence="1">Uncharacterized protein</fullName>
    </submittedName>
</protein>
<sequence>MTITSDSITPLIGSMEKKELKVKSEIIHQYTLPFGVNGCLALSNDMCVILGTNSGELGKFVLLNSGSIEVLDYEVPSMDKCGFNYRGALFITDVGFGCVFDHELVEYDLRKRTFKTTSVKDSLPRDEANRKTGPYRAAVKVSEKEYLVTLQDNFHYFKTKYFCTLKKNMWGARYDPFIYTMKRATFSSTVDCHATYTNGRLLFHRCEYGYMLSDRDNDISEFCEIANGRENFIATVTKGMGRFTSDQEHLLIKTYTKPYVLEFYSLQGEKLFTIPLTPKRVIGNIEKRYLEFFDKYDSTIWMGRNYSVTQTRFETSQ</sequence>
<dbReference type="EMBL" id="BSOT01000006">
    <property type="protein sequence ID" value="GLR71788.1"/>
    <property type="molecule type" value="Genomic_DNA"/>
</dbReference>
<gene>
    <name evidence="1" type="ORF">GCM10007852_26960</name>
</gene>
<name>A0AA37SXN2_9ALTE</name>
<dbReference type="RefSeq" id="WP_284218124.1">
    <property type="nucleotide sequence ID" value="NZ_BSOT01000006.1"/>
</dbReference>
<reference evidence="1" key="1">
    <citation type="journal article" date="2014" name="Int. J. Syst. Evol. Microbiol.">
        <title>Complete genome sequence of Corynebacterium casei LMG S-19264T (=DSM 44701T), isolated from a smear-ripened cheese.</title>
        <authorList>
            <consortium name="US DOE Joint Genome Institute (JGI-PGF)"/>
            <person name="Walter F."/>
            <person name="Albersmeier A."/>
            <person name="Kalinowski J."/>
            <person name="Ruckert C."/>
        </authorList>
    </citation>
    <scope>NUCLEOTIDE SEQUENCE</scope>
    <source>
        <strain evidence="1">NBRC 110023</strain>
    </source>
</reference>
<dbReference type="Proteomes" id="UP001156601">
    <property type="component" value="Unassembled WGS sequence"/>
</dbReference>
<proteinExistence type="predicted"/>
<keyword evidence="2" id="KW-1185">Reference proteome</keyword>